<dbReference type="Pfam" id="PF11905">
    <property type="entry name" value="DUF3425"/>
    <property type="match status" value="1"/>
</dbReference>
<feature type="region of interest" description="Disordered" evidence="1">
    <location>
        <begin position="356"/>
        <end position="378"/>
    </location>
</feature>
<dbReference type="AlphaFoldDB" id="A0A8H5TBJ4"/>
<evidence type="ECO:0008006" key="4">
    <source>
        <dbReference type="Google" id="ProtNLM"/>
    </source>
</evidence>
<feature type="compositionally biased region" description="Polar residues" evidence="1">
    <location>
        <begin position="74"/>
        <end position="83"/>
    </location>
</feature>
<dbReference type="InterPro" id="IPR021833">
    <property type="entry name" value="DUF3425"/>
</dbReference>
<dbReference type="Proteomes" id="UP000567885">
    <property type="component" value="Unassembled WGS sequence"/>
</dbReference>
<dbReference type="EMBL" id="JAAGWQ010000113">
    <property type="protein sequence ID" value="KAF5666044.1"/>
    <property type="molecule type" value="Genomic_DNA"/>
</dbReference>
<evidence type="ECO:0000313" key="3">
    <source>
        <dbReference type="Proteomes" id="UP000567885"/>
    </source>
</evidence>
<protein>
    <recommendedName>
        <fullName evidence="4">BZIP domain-containing protein</fullName>
    </recommendedName>
</protein>
<dbReference type="PANTHER" id="PTHR38116:SF9">
    <property type="entry name" value="BZIP DOMAIN-CONTAINING PROTEIN"/>
    <property type="match status" value="1"/>
</dbReference>
<proteinExistence type="predicted"/>
<dbReference type="PANTHER" id="PTHR38116">
    <property type="entry name" value="CHROMOSOME 7, WHOLE GENOME SHOTGUN SEQUENCE"/>
    <property type="match status" value="1"/>
</dbReference>
<sequence length="378" mass="41675">MSEAITVLPNRPRTRQRAYKQPPSLDVPDIDQDAAERKRVLNVLAQRRYREKKRLNRLKAKSDAQSSDDKPESPISQTKTAQISDSQVSSDDVFELPILDRDTQGVDSFSNTSFSTMTAGADILAGLDLSIASWSPLPDMTLPLPLLEENSRDETLSGAYNDLATDFGGCDLAMMIGTASFSNSPSSSTESFPDSYHLPVLQITLFKAVMRIADRLNCNEGLWELSGNSAFNTGTGTPASLLPPAWQPTQSQIAIPHHPVFDLLPWPSVRERVIFITSLPDESRPPRAQGSLACVNFTYDLEDTSEGVRIYGDDPYNPENWELGQLVFERWWWLFDSAIIATSNRWRRARGAPPLLLKSGSANPSPNSSSSPGISVSS</sequence>
<feature type="region of interest" description="Disordered" evidence="1">
    <location>
        <begin position="54"/>
        <end position="89"/>
    </location>
</feature>
<evidence type="ECO:0000313" key="2">
    <source>
        <dbReference type="EMBL" id="KAF5666044.1"/>
    </source>
</evidence>
<dbReference type="OrthoDB" id="2245989at2759"/>
<feature type="region of interest" description="Disordered" evidence="1">
    <location>
        <begin position="1"/>
        <end position="33"/>
    </location>
</feature>
<name>A0A8H5TBJ4_FUSHE</name>
<comment type="caution">
    <text evidence="2">The sequence shown here is derived from an EMBL/GenBank/DDBJ whole genome shotgun (WGS) entry which is preliminary data.</text>
</comment>
<reference evidence="2 3" key="1">
    <citation type="submission" date="2020-05" db="EMBL/GenBank/DDBJ databases">
        <title>Identification and distribution of gene clusters putatively required for synthesis of sphingolipid metabolism inhibitors in phylogenetically diverse species of the filamentous fungus Fusarium.</title>
        <authorList>
            <person name="Kim H.-S."/>
            <person name="Busman M."/>
            <person name="Brown D.W."/>
            <person name="Divon H."/>
            <person name="Uhlig S."/>
            <person name="Proctor R.H."/>
        </authorList>
    </citation>
    <scope>NUCLEOTIDE SEQUENCE [LARGE SCALE GENOMIC DNA]</scope>
    <source>
        <strain evidence="2 3">NRRL 20693</strain>
    </source>
</reference>
<feature type="compositionally biased region" description="Low complexity" evidence="1">
    <location>
        <begin position="359"/>
        <end position="378"/>
    </location>
</feature>
<dbReference type="CDD" id="cd14688">
    <property type="entry name" value="bZIP_YAP"/>
    <property type="match status" value="1"/>
</dbReference>
<evidence type="ECO:0000256" key="1">
    <source>
        <dbReference type="SAM" id="MobiDB-lite"/>
    </source>
</evidence>
<accession>A0A8H5TBJ4</accession>
<organism evidence="2 3">
    <name type="scientific">Fusarium heterosporum</name>
    <dbReference type="NCBI Taxonomy" id="42747"/>
    <lineage>
        <taxon>Eukaryota</taxon>
        <taxon>Fungi</taxon>
        <taxon>Dikarya</taxon>
        <taxon>Ascomycota</taxon>
        <taxon>Pezizomycotina</taxon>
        <taxon>Sordariomycetes</taxon>
        <taxon>Hypocreomycetidae</taxon>
        <taxon>Hypocreales</taxon>
        <taxon>Nectriaceae</taxon>
        <taxon>Fusarium</taxon>
        <taxon>Fusarium heterosporum species complex</taxon>
    </lineage>
</organism>
<keyword evidence="3" id="KW-1185">Reference proteome</keyword>
<gene>
    <name evidence="2" type="ORF">FHETE_6413</name>
</gene>